<evidence type="ECO:0000256" key="7">
    <source>
        <dbReference type="SAM" id="MobiDB-lite"/>
    </source>
</evidence>
<evidence type="ECO:0000256" key="2">
    <source>
        <dbReference type="ARBA" id="ARBA00022694"/>
    </source>
</evidence>
<evidence type="ECO:0000256" key="1">
    <source>
        <dbReference type="ARBA" id="ARBA00008078"/>
    </source>
</evidence>
<dbReference type="GO" id="GO:0000213">
    <property type="term" value="F:tRNA-intron lyase activity"/>
    <property type="evidence" value="ECO:0007669"/>
    <property type="project" value="UniProtKB-UniRule"/>
</dbReference>
<reference evidence="10 11" key="1">
    <citation type="submission" date="2020-03" db="EMBL/GenBank/DDBJ databases">
        <title>Draft Genome Sequence of Cudoniella acicularis.</title>
        <authorList>
            <person name="Buettner E."/>
            <person name="Kellner H."/>
        </authorList>
    </citation>
    <scope>NUCLEOTIDE SEQUENCE [LARGE SCALE GENOMIC DNA]</scope>
    <source>
        <strain evidence="10 11">DSM 108380</strain>
    </source>
</reference>
<dbReference type="SUPFAM" id="SSF53032">
    <property type="entry name" value="tRNA-intron endonuclease catalytic domain-like"/>
    <property type="match status" value="1"/>
</dbReference>
<dbReference type="FunFam" id="3.40.1350.10:FF:000008">
    <property type="entry name" value="tRNA-splicing endonuclease subunit Sen34"/>
    <property type="match status" value="1"/>
</dbReference>
<protein>
    <recommendedName>
        <fullName evidence="5">tRNA-splicing endonuclease subunit Sen34</fullName>
        <ecNumber evidence="5">4.6.1.16</ecNumber>
    </recommendedName>
</protein>
<evidence type="ECO:0000313" key="10">
    <source>
        <dbReference type="EMBL" id="KAF4634105.1"/>
    </source>
</evidence>
<dbReference type="GO" id="GO:0000379">
    <property type="term" value="P:tRNA-type intron splice site recognition and cleavage"/>
    <property type="evidence" value="ECO:0007669"/>
    <property type="project" value="UniProtKB-UniRule"/>
</dbReference>
<evidence type="ECO:0000259" key="9">
    <source>
        <dbReference type="Pfam" id="PF26577"/>
    </source>
</evidence>
<dbReference type="Proteomes" id="UP000566819">
    <property type="component" value="Unassembled WGS sequence"/>
</dbReference>
<keyword evidence="3 5" id="KW-0456">Lyase</keyword>
<dbReference type="CDD" id="cd22363">
    <property type="entry name" value="tRNA-intron_lyase_C"/>
    <property type="match status" value="1"/>
</dbReference>
<evidence type="ECO:0000313" key="11">
    <source>
        <dbReference type="Proteomes" id="UP000566819"/>
    </source>
</evidence>
<dbReference type="InterPro" id="IPR016690">
    <property type="entry name" value="TSEN34"/>
</dbReference>
<comment type="function">
    <text evidence="4">Constitutes one of the two catalytic subunit of the tRNA-splicing endonuclease complex, a complex responsible for identification and cleavage of the splice sites in pre-tRNA. It cleaves pre-tRNA at the 5'- and 3'-splice sites to release the intron. The products are an intron and two tRNA half-molecules bearing 2',3'-cyclic phosphate and 5'-OH termini. There are no conserved sequences at the splice sites, but the intron is invariably located at the same site in the gene, placing the splice sites an invariant distance from the constant structural features of the tRNA body. It probably carries the active site for 3'-splice site cleavage.</text>
</comment>
<dbReference type="PANTHER" id="PTHR13070">
    <property type="entry name" value="TRNA-SPLICING ENDONUCLEASE SUBUNIT SEN34-RELATED"/>
    <property type="match status" value="1"/>
</dbReference>
<feature type="domain" description="tRNA intron endonuclease catalytic" evidence="8">
    <location>
        <begin position="225"/>
        <end position="298"/>
    </location>
</feature>
<dbReference type="InterPro" id="IPR006677">
    <property type="entry name" value="tRNA_intron_Endonuc_cat-like"/>
</dbReference>
<dbReference type="InterPro" id="IPR059049">
    <property type="entry name" value="TSEN34_N"/>
</dbReference>
<dbReference type="Gene3D" id="3.40.1350.10">
    <property type="match status" value="1"/>
</dbReference>
<feature type="region of interest" description="Disordered" evidence="7">
    <location>
        <begin position="136"/>
        <end position="193"/>
    </location>
</feature>
<dbReference type="GO" id="GO:0000214">
    <property type="term" value="C:tRNA-intron endonuclease complex"/>
    <property type="evidence" value="ECO:0007669"/>
    <property type="project" value="UniProtKB-UniRule"/>
</dbReference>
<evidence type="ECO:0000256" key="5">
    <source>
        <dbReference type="PIRNR" id="PIRNR017250"/>
    </source>
</evidence>
<feature type="compositionally biased region" description="Low complexity" evidence="7">
    <location>
        <begin position="142"/>
        <end position="157"/>
    </location>
</feature>
<comment type="caution">
    <text evidence="10">The sequence shown here is derived from an EMBL/GenBank/DDBJ whole genome shotgun (WGS) entry which is preliminary data.</text>
</comment>
<dbReference type="Pfam" id="PF26577">
    <property type="entry name" value="TSEN34_N"/>
    <property type="match status" value="1"/>
</dbReference>
<dbReference type="InterPro" id="IPR011856">
    <property type="entry name" value="tRNA_endonuc-like_dom_sf"/>
</dbReference>
<feature type="active site" evidence="6">
    <location>
        <position position="259"/>
    </location>
</feature>
<evidence type="ECO:0000259" key="8">
    <source>
        <dbReference type="Pfam" id="PF01974"/>
    </source>
</evidence>
<feature type="domain" description="TSEN34 N-terminal" evidence="9">
    <location>
        <begin position="12"/>
        <end position="81"/>
    </location>
</feature>
<evidence type="ECO:0000256" key="6">
    <source>
        <dbReference type="PIRSR" id="PIRSR017250-50"/>
    </source>
</evidence>
<evidence type="ECO:0000256" key="4">
    <source>
        <dbReference type="ARBA" id="ARBA00059865"/>
    </source>
</evidence>
<dbReference type="Pfam" id="PF01974">
    <property type="entry name" value="tRNA_int_endo"/>
    <property type="match status" value="1"/>
</dbReference>
<comment type="similarity">
    <text evidence="1 5">Belongs to the tRNA-intron endonuclease family.</text>
</comment>
<dbReference type="PIRSF" id="PIRSF017250">
    <property type="entry name" value="tRNA_splic_SEN34"/>
    <property type="match status" value="1"/>
</dbReference>
<evidence type="ECO:0000256" key="3">
    <source>
        <dbReference type="ARBA" id="ARBA00023239"/>
    </source>
</evidence>
<dbReference type="AlphaFoldDB" id="A0A8H4RSD3"/>
<dbReference type="GO" id="GO:0003676">
    <property type="term" value="F:nucleic acid binding"/>
    <property type="evidence" value="ECO:0007669"/>
    <property type="project" value="InterPro"/>
</dbReference>
<proteinExistence type="inferred from homology"/>
<sequence>MAESFDAVTEPIPISLISGRYLLFDVDVVTYLRRTHHICGALLGSIPQAPQQNVFLGLPVQLLPEEAKILVEKEVAYIVDDTAWHSEWFGTLQGAERKKYLESLRSEGLKASKAQATAARQRSQIGIARQAVLRATKRANQSSRDASADDPSAVPESDTTETTNGDSNIQEEENLFSDDRPASPTPSKSSQTIVPYAITPTITCSPSSLPQNPSQQPDPAVPYSYPLFAHLHTRNYFIMPGLRFGCDYNVYPGDPLRFHSHFLATGYKWNQDIPMLDLIGGGRLGTGVKKGFLIGGENTDSESEGNNVRTFVVEWAGM</sequence>
<organism evidence="10 11">
    <name type="scientific">Cudoniella acicularis</name>
    <dbReference type="NCBI Taxonomy" id="354080"/>
    <lineage>
        <taxon>Eukaryota</taxon>
        <taxon>Fungi</taxon>
        <taxon>Dikarya</taxon>
        <taxon>Ascomycota</taxon>
        <taxon>Pezizomycotina</taxon>
        <taxon>Leotiomycetes</taxon>
        <taxon>Helotiales</taxon>
        <taxon>Tricladiaceae</taxon>
        <taxon>Cudoniella</taxon>
    </lineage>
</organism>
<accession>A0A8H4RSD3</accession>
<dbReference type="InterPro" id="IPR036167">
    <property type="entry name" value="tRNA_intron_Endo_cat-like_sf"/>
</dbReference>
<gene>
    <name evidence="10" type="ORF">G7Y89_g3996</name>
</gene>
<feature type="active site" evidence="6">
    <location>
        <position position="251"/>
    </location>
</feature>
<name>A0A8H4RSD3_9HELO</name>
<dbReference type="EMBL" id="JAAMPI010000208">
    <property type="protein sequence ID" value="KAF4634105.1"/>
    <property type="molecule type" value="Genomic_DNA"/>
</dbReference>
<keyword evidence="2 5" id="KW-0819">tRNA processing</keyword>
<dbReference type="PANTHER" id="PTHR13070:SF0">
    <property type="entry name" value="TRNA-SPLICING ENDONUCLEASE SUBUNIT SEN34"/>
    <property type="match status" value="1"/>
</dbReference>
<dbReference type="OrthoDB" id="48041at2759"/>
<dbReference type="EC" id="4.6.1.16" evidence="5"/>
<feature type="active site" evidence="6">
    <location>
        <position position="290"/>
    </location>
</feature>
<keyword evidence="11" id="KW-1185">Reference proteome</keyword>